<accession>A0A6C0IZM0</accession>
<name>A0A6C0IZM0_9ZZZZ</name>
<evidence type="ECO:0000256" key="1">
    <source>
        <dbReference type="SAM" id="Coils"/>
    </source>
</evidence>
<feature type="coiled-coil region" evidence="1">
    <location>
        <begin position="63"/>
        <end position="131"/>
    </location>
</feature>
<protein>
    <recommendedName>
        <fullName evidence="3">BZIP domain-containing protein</fullName>
    </recommendedName>
</protein>
<evidence type="ECO:0000313" key="2">
    <source>
        <dbReference type="EMBL" id="QHT97896.1"/>
    </source>
</evidence>
<keyword evidence="1" id="KW-0175">Coiled coil</keyword>
<dbReference type="EMBL" id="MN740284">
    <property type="protein sequence ID" value="QHT97896.1"/>
    <property type="molecule type" value="Genomic_DNA"/>
</dbReference>
<proteinExistence type="predicted"/>
<sequence>MSLSSVSSPSVAPAPTYSVGSYSPALLYSPKIGPVDLNRHLEQIERKRQYNRDYYQKNVKPKKEREKQELDLLRARVAQLELQLDTSDEVSRYKREIVALSERNNDLTMKLHRLEQELLATKQALEVTRQRNFELLSIKADQILPSLEGLSLPS</sequence>
<reference evidence="2" key="1">
    <citation type="journal article" date="2020" name="Nature">
        <title>Giant virus diversity and host interactions through global metagenomics.</title>
        <authorList>
            <person name="Schulz F."/>
            <person name="Roux S."/>
            <person name="Paez-Espino D."/>
            <person name="Jungbluth S."/>
            <person name="Walsh D.A."/>
            <person name="Denef V.J."/>
            <person name="McMahon K.D."/>
            <person name="Konstantinidis K.T."/>
            <person name="Eloe-Fadrosh E.A."/>
            <person name="Kyrpides N.C."/>
            <person name="Woyke T."/>
        </authorList>
    </citation>
    <scope>NUCLEOTIDE SEQUENCE</scope>
    <source>
        <strain evidence="2">GVMAG-M-3300025572-1</strain>
    </source>
</reference>
<organism evidence="2">
    <name type="scientific">viral metagenome</name>
    <dbReference type="NCBI Taxonomy" id="1070528"/>
    <lineage>
        <taxon>unclassified sequences</taxon>
        <taxon>metagenomes</taxon>
        <taxon>organismal metagenomes</taxon>
    </lineage>
</organism>
<evidence type="ECO:0008006" key="3">
    <source>
        <dbReference type="Google" id="ProtNLM"/>
    </source>
</evidence>
<dbReference type="AlphaFoldDB" id="A0A6C0IZM0"/>